<evidence type="ECO:0000256" key="5">
    <source>
        <dbReference type="ARBA" id="ARBA00023274"/>
    </source>
</evidence>
<dbReference type="EMBL" id="CAKOGL010000019">
    <property type="protein sequence ID" value="CAH2098537.1"/>
    <property type="molecule type" value="Genomic_DNA"/>
</dbReference>
<sequence>MSRICCILQKSIYVLPRNVFYPQVANINNSLCAKKFHTNETNYAVKKTTTAAGGVLGLGKGKKKLGKLGAMEKKELPVETDPEKLVNYVCGSNIYVTGEDVKLKDDSEYPEWLWSLHTGKPPSIEELDPNTKQYWLRVRAAGMRRNNRLRGMRKF</sequence>
<organism evidence="8 9">
    <name type="scientific">Euphydryas editha</name>
    <name type="common">Edith's checkerspot</name>
    <dbReference type="NCBI Taxonomy" id="104508"/>
    <lineage>
        <taxon>Eukaryota</taxon>
        <taxon>Metazoa</taxon>
        <taxon>Ecdysozoa</taxon>
        <taxon>Arthropoda</taxon>
        <taxon>Hexapoda</taxon>
        <taxon>Insecta</taxon>
        <taxon>Pterygota</taxon>
        <taxon>Neoptera</taxon>
        <taxon>Endopterygota</taxon>
        <taxon>Lepidoptera</taxon>
        <taxon>Glossata</taxon>
        <taxon>Ditrysia</taxon>
        <taxon>Papilionoidea</taxon>
        <taxon>Nymphalidae</taxon>
        <taxon>Nymphalinae</taxon>
        <taxon>Euphydryas</taxon>
    </lineage>
</organism>
<keyword evidence="5" id="KW-0687">Ribonucleoprotein</keyword>
<keyword evidence="3" id="KW-0689">Ribosomal protein</keyword>
<dbReference type="GO" id="GO:0005762">
    <property type="term" value="C:mitochondrial large ribosomal subunit"/>
    <property type="evidence" value="ECO:0007669"/>
    <property type="project" value="TreeGrafter"/>
</dbReference>
<dbReference type="AlphaFoldDB" id="A0AAU9UKG2"/>
<reference evidence="8" key="1">
    <citation type="submission" date="2022-03" db="EMBL/GenBank/DDBJ databases">
        <authorList>
            <person name="Tunstrom K."/>
        </authorList>
    </citation>
    <scope>NUCLEOTIDE SEQUENCE</scope>
</reference>
<comment type="caution">
    <text evidence="8">The sequence shown here is derived from an EMBL/GenBank/DDBJ whole genome shotgun (WGS) entry which is preliminary data.</text>
</comment>
<dbReference type="GO" id="GO:0003735">
    <property type="term" value="F:structural constituent of ribosome"/>
    <property type="evidence" value="ECO:0007669"/>
    <property type="project" value="TreeGrafter"/>
</dbReference>
<proteinExistence type="inferred from homology"/>
<dbReference type="Pfam" id="PF08561">
    <property type="entry name" value="Ribosomal_L37"/>
    <property type="match status" value="1"/>
</dbReference>
<dbReference type="InterPro" id="IPR013870">
    <property type="entry name" value="Ribosomal_mL54"/>
</dbReference>
<comment type="subcellular location">
    <subcellularLocation>
        <location evidence="1">Mitochondrion</location>
    </subcellularLocation>
</comment>
<evidence type="ECO:0000256" key="3">
    <source>
        <dbReference type="ARBA" id="ARBA00022980"/>
    </source>
</evidence>
<protein>
    <recommendedName>
        <fullName evidence="7">Large ribosomal subunit protein mL54</fullName>
    </recommendedName>
</protein>
<keyword evidence="9" id="KW-1185">Reference proteome</keyword>
<accession>A0AAU9UKG2</accession>
<evidence type="ECO:0000256" key="1">
    <source>
        <dbReference type="ARBA" id="ARBA00004173"/>
    </source>
</evidence>
<keyword evidence="4" id="KW-0496">Mitochondrion</keyword>
<evidence type="ECO:0000313" key="9">
    <source>
        <dbReference type="Proteomes" id="UP001153954"/>
    </source>
</evidence>
<evidence type="ECO:0000256" key="6">
    <source>
        <dbReference type="ARBA" id="ARBA00033752"/>
    </source>
</evidence>
<comment type="similarity">
    <text evidence="6">Belongs to the mitochondrion-specific ribosomal protein mL54 family.</text>
</comment>
<name>A0AAU9UKG2_EUPED</name>
<evidence type="ECO:0000313" key="8">
    <source>
        <dbReference type="EMBL" id="CAH2098537.1"/>
    </source>
</evidence>
<dbReference type="PANTHER" id="PTHR28595">
    <property type="entry name" value="39S RIBOSOMAL PROTEIN L54, MITOCHONDRIAL"/>
    <property type="match status" value="1"/>
</dbReference>
<evidence type="ECO:0000256" key="4">
    <source>
        <dbReference type="ARBA" id="ARBA00023128"/>
    </source>
</evidence>
<gene>
    <name evidence="8" type="ORF">EEDITHA_LOCUS13641</name>
</gene>
<evidence type="ECO:0000256" key="2">
    <source>
        <dbReference type="ARBA" id="ARBA00022946"/>
    </source>
</evidence>
<dbReference type="Proteomes" id="UP001153954">
    <property type="component" value="Unassembled WGS sequence"/>
</dbReference>
<dbReference type="PANTHER" id="PTHR28595:SF1">
    <property type="entry name" value="LARGE RIBOSOMAL SUBUNIT PROTEIN ML54"/>
    <property type="match status" value="1"/>
</dbReference>
<keyword evidence="2" id="KW-0809">Transit peptide</keyword>
<evidence type="ECO:0000256" key="7">
    <source>
        <dbReference type="ARBA" id="ARBA00035179"/>
    </source>
</evidence>